<reference evidence="2 3" key="1">
    <citation type="submission" date="2019-06" db="EMBL/GenBank/DDBJ databases">
        <title>Genome Sequence of the Brown Rot Fungal Pathogen Monilinia fructicola.</title>
        <authorList>
            <person name="De Miccolis Angelini R.M."/>
            <person name="Landi L."/>
            <person name="Abate D."/>
            <person name="Pollastro S."/>
            <person name="Romanazzi G."/>
            <person name="Faretra F."/>
        </authorList>
    </citation>
    <scope>NUCLEOTIDE SEQUENCE [LARGE SCALE GENOMIC DNA]</scope>
    <source>
        <strain evidence="2 3">Mfrc123</strain>
    </source>
</reference>
<dbReference type="Proteomes" id="UP000322873">
    <property type="component" value="Unassembled WGS sequence"/>
</dbReference>
<protein>
    <submittedName>
        <fullName evidence="2">Uncharacterized protein</fullName>
    </submittedName>
</protein>
<dbReference type="EMBL" id="VICG01000002">
    <property type="protein sequence ID" value="KAA8574839.1"/>
    <property type="molecule type" value="Genomic_DNA"/>
</dbReference>
<organism evidence="2 3">
    <name type="scientific">Monilinia fructicola</name>
    <name type="common">Brown rot fungus</name>
    <name type="synonym">Ciboria fructicola</name>
    <dbReference type="NCBI Taxonomy" id="38448"/>
    <lineage>
        <taxon>Eukaryota</taxon>
        <taxon>Fungi</taxon>
        <taxon>Dikarya</taxon>
        <taxon>Ascomycota</taxon>
        <taxon>Pezizomycotina</taxon>
        <taxon>Leotiomycetes</taxon>
        <taxon>Helotiales</taxon>
        <taxon>Sclerotiniaceae</taxon>
        <taxon>Monilinia</taxon>
    </lineage>
</organism>
<comment type="caution">
    <text evidence="2">The sequence shown here is derived from an EMBL/GenBank/DDBJ whole genome shotgun (WGS) entry which is preliminary data.</text>
</comment>
<feature type="region of interest" description="Disordered" evidence="1">
    <location>
        <begin position="31"/>
        <end position="89"/>
    </location>
</feature>
<feature type="compositionally biased region" description="Basic residues" evidence="1">
    <location>
        <begin position="49"/>
        <end position="60"/>
    </location>
</feature>
<evidence type="ECO:0000313" key="2">
    <source>
        <dbReference type="EMBL" id="KAA8574839.1"/>
    </source>
</evidence>
<evidence type="ECO:0000313" key="3">
    <source>
        <dbReference type="Proteomes" id="UP000322873"/>
    </source>
</evidence>
<dbReference type="AlphaFoldDB" id="A0A5M9K319"/>
<gene>
    <name evidence="2" type="ORF">EYC84_004083</name>
</gene>
<proteinExistence type="predicted"/>
<keyword evidence="3" id="KW-1185">Reference proteome</keyword>
<sequence>MFIITPNPMCRNIRYLVNVLYIEGYHRSRVPSTHAPPPTHDSNLQQISHRTKNRRTNRRNPRGDSPTTATGRTSRARRTSTSRTLRRGRTRRRHRFALAICRGDHACTRGLPRTLARRCRLQTSLTTDLTNLHTQLTLDSTISLGRRNRTQARNVRQRVDAGVGGASSSYRTGVRGLRAEDGELNGEVRDLGVELGLLAGVGLGRELSGEDADGGVGCGGDGGRGCDGAIGG</sequence>
<evidence type="ECO:0000256" key="1">
    <source>
        <dbReference type="SAM" id="MobiDB-lite"/>
    </source>
</evidence>
<feature type="compositionally biased region" description="Basic residues" evidence="1">
    <location>
        <begin position="74"/>
        <end position="89"/>
    </location>
</feature>
<name>A0A5M9K319_MONFR</name>
<accession>A0A5M9K319</accession>